<evidence type="ECO:0000313" key="1">
    <source>
        <dbReference type="EMBL" id="MCL6272292.1"/>
    </source>
</evidence>
<keyword evidence="2" id="KW-1185">Reference proteome</keyword>
<dbReference type="RefSeq" id="WP_249701988.1">
    <property type="nucleotide sequence ID" value="NZ_JAMFLX010000103.1"/>
</dbReference>
<dbReference type="Proteomes" id="UP001203338">
    <property type="component" value="Unassembled WGS sequence"/>
</dbReference>
<accession>A0ABT0PLN0</accession>
<comment type="caution">
    <text evidence="1">The sequence shown here is derived from an EMBL/GenBank/DDBJ whole genome shotgun (WGS) entry which is preliminary data.</text>
</comment>
<organism evidence="1 2">
    <name type="scientific">Parendozoicomonas callyspongiae</name>
    <dbReference type="NCBI Taxonomy" id="2942213"/>
    <lineage>
        <taxon>Bacteria</taxon>
        <taxon>Pseudomonadati</taxon>
        <taxon>Pseudomonadota</taxon>
        <taxon>Gammaproteobacteria</taxon>
        <taxon>Oceanospirillales</taxon>
        <taxon>Endozoicomonadaceae</taxon>
        <taxon>Parendozoicomonas</taxon>
    </lineage>
</organism>
<reference evidence="1 2" key="1">
    <citation type="submission" date="2022-05" db="EMBL/GenBank/DDBJ databases">
        <authorList>
            <person name="Park J.-S."/>
        </authorList>
    </citation>
    <scope>NUCLEOTIDE SEQUENCE [LARGE SCALE GENOMIC DNA]</scope>
    <source>
        <strain evidence="1 2">2012CJ34-2</strain>
    </source>
</reference>
<sequence>NACVWGAVGVPGSLLPYTTLLLGAYQIDDNASHTTMRFLCSKHVIYGWPACKPLVKPDVDCQPGTLLKVLRINTNVCLMPVARCFC</sequence>
<evidence type="ECO:0000313" key="2">
    <source>
        <dbReference type="Proteomes" id="UP001203338"/>
    </source>
</evidence>
<name>A0ABT0PLN0_9GAMM</name>
<gene>
    <name evidence="1" type="ORF">M3P05_20460</name>
</gene>
<dbReference type="EMBL" id="JAMFLX010000103">
    <property type="protein sequence ID" value="MCL6272292.1"/>
    <property type="molecule type" value="Genomic_DNA"/>
</dbReference>
<proteinExistence type="predicted"/>
<protein>
    <submittedName>
        <fullName evidence="1">Uncharacterized protein</fullName>
    </submittedName>
</protein>
<feature type="non-terminal residue" evidence="1">
    <location>
        <position position="1"/>
    </location>
</feature>